<evidence type="ECO:0000313" key="8">
    <source>
        <dbReference type="Proteomes" id="UP001460270"/>
    </source>
</evidence>
<dbReference type="Pfam" id="PF04548">
    <property type="entry name" value="AIG1"/>
    <property type="match status" value="2"/>
</dbReference>
<dbReference type="PANTHER" id="PTHR10903:SF170">
    <property type="entry name" value="GTPASE IMAP FAMILY MEMBER 7"/>
    <property type="match status" value="1"/>
</dbReference>
<dbReference type="Gene3D" id="3.40.50.300">
    <property type="entry name" value="P-loop containing nucleotide triphosphate hydrolases"/>
    <property type="match status" value="3"/>
</dbReference>
<feature type="compositionally biased region" description="Polar residues" evidence="5">
    <location>
        <begin position="652"/>
        <end position="674"/>
    </location>
</feature>
<protein>
    <recommendedName>
        <fullName evidence="6">AIG1-type G domain-containing protein</fullName>
    </recommendedName>
</protein>
<feature type="coiled-coil region" evidence="4">
    <location>
        <begin position="842"/>
        <end position="877"/>
    </location>
</feature>
<feature type="region of interest" description="Disordered" evidence="5">
    <location>
        <begin position="73"/>
        <end position="105"/>
    </location>
</feature>
<evidence type="ECO:0000256" key="2">
    <source>
        <dbReference type="ARBA" id="ARBA00022741"/>
    </source>
</evidence>
<evidence type="ECO:0000259" key="6">
    <source>
        <dbReference type="Pfam" id="PF04548"/>
    </source>
</evidence>
<proteinExistence type="inferred from homology"/>
<dbReference type="InterPro" id="IPR027417">
    <property type="entry name" value="P-loop_NTPase"/>
</dbReference>
<evidence type="ECO:0000256" key="3">
    <source>
        <dbReference type="ARBA" id="ARBA00023134"/>
    </source>
</evidence>
<reference evidence="8" key="1">
    <citation type="submission" date="2024-04" db="EMBL/GenBank/DDBJ databases">
        <title>Salinicola lusitanus LLJ914,a marine bacterium isolated from the Okinawa Trough.</title>
        <authorList>
            <person name="Li J."/>
        </authorList>
    </citation>
    <scope>NUCLEOTIDE SEQUENCE [LARGE SCALE GENOMIC DNA]</scope>
</reference>
<dbReference type="AlphaFoldDB" id="A0AAW0PN53"/>
<evidence type="ECO:0000256" key="4">
    <source>
        <dbReference type="SAM" id="Coils"/>
    </source>
</evidence>
<organism evidence="7 8">
    <name type="scientific">Mugilogobius chulae</name>
    <name type="common">yellowstripe goby</name>
    <dbReference type="NCBI Taxonomy" id="88201"/>
    <lineage>
        <taxon>Eukaryota</taxon>
        <taxon>Metazoa</taxon>
        <taxon>Chordata</taxon>
        <taxon>Craniata</taxon>
        <taxon>Vertebrata</taxon>
        <taxon>Euteleostomi</taxon>
        <taxon>Actinopterygii</taxon>
        <taxon>Neopterygii</taxon>
        <taxon>Teleostei</taxon>
        <taxon>Neoteleostei</taxon>
        <taxon>Acanthomorphata</taxon>
        <taxon>Gobiaria</taxon>
        <taxon>Gobiiformes</taxon>
        <taxon>Gobioidei</taxon>
        <taxon>Gobiidae</taxon>
        <taxon>Gobionellinae</taxon>
        <taxon>Mugilogobius</taxon>
    </lineage>
</organism>
<evidence type="ECO:0000256" key="1">
    <source>
        <dbReference type="ARBA" id="ARBA00008535"/>
    </source>
</evidence>
<comment type="caution">
    <text evidence="7">The sequence shown here is derived from an EMBL/GenBank/DDBJ whole genome shotgun (WGS) entry which is preliminary data.</text>
</comment>
<dbReference type="Proteomes" id="UP001460270">
    <property type="component" value="Unassembled WGS sequence"/>
</dbReference>
<dbReference type="InterPro" id="IPR045058">
    <property type="entry name" value="GIMA/IAN/Toc"/>
</dbReference>
<feature type="region of interest" description="Disordered" evidence="5">
    <location>
        <begin position="604"/>
        <end position="683"/>
    </location>
</feature>
<keyword evidence="8" id="KW-1185">Reference proteome</keyword>
<accession>A0AAW0PN53</accession>
<feature type="domain" description="AIG1-type G" evidence="6">
    <location>
        <begin position="131"/>
        <end position="258"/>
    </location>
</feature>
<dbReference type="GO" id="GO:0005525">
    <property type="term" value="F:GTP binding"/>
    <property type="evidence" value="ECO:0007669"/>
    <property type="project" value="UniProtKB-KW"/>
</dbReference>
<feature type="domain" description="AIG1-type G" evidence="6">
    <location>
        <begin position="493"/>
        <end position="571"/>
    </location>
</feature>
<keyword evidence="4" id="KW-0175">Coiled coil</keyword>
<gene>
    <name evidence="7" type="ORF">WMY93_004243</name>
</gene>
<keyword evidence="2" id="KW-0547">Nucleotide-binding</keyword>
<name>A0AAW0PN53_9GOBI</name>
<comment type="similarity">
    <text evidence="1">Belongs to the TRAFAC class TrmE-Era-EngA-EngB-Septin-like GTPase superfamily. AIG1/Toc34/Toc159-like paraseptin GTPase family. IAN subfamily.</text>
</comment>
<dbReference type="InterPro" id="IPR006703">
    <property type="entry name" value="G_AIG1"/>
</dbReference>
<dbReference type="PANTHER" id="PTHR10903">
    <property type="entry name" value="GTPASE, IMAP FAMILY MEMBER-RELATED"/>
    <property type="match status" value="1"/>
</dbReference>
<evidence type="ECO:0000313" key="7">
    <source>
        <dbReference type="EMBL" id="KAK7933347.1"/>
    </source>
</evidence>
<sequence length="997" mass="114292">MSAVESVCTSVSYQLLPLAHSVYLHDSRKRPLGGPKRRISPKGDKFAALNDEACPAEEVLGLMQEVETLRNQKSLEPLSFKGKTNPSPPEPTHLNKNDLDQNSLEPPKVEGFSSRLLSEARTLFCSSVAFSVRPNPNEAKIKVSKCISAFSSEGVHAFLHVVSHGFNTKYEKIEFDALQKTYEPHIKDLTMILFTVHSEVQASNIKLNINPQFKKLFSVCGYGHFILNYNDKKKVPKLLEKIKVTKILAVQNLTTEMEKLMDKHREEIKNMKADHDAQMKKMKREYDNKIRTLSATSDQFHLLYGENIMEELKKINTELTNLKNNDELNEMKLHFILQDPAHRQNFDLLTTRHKQEMKELQIEHGDGEDFAIAREKLQHTHKEEVEVWVRDREARAVAKKRCSIIVAVETEGKLIAKVANATSAEERRCEETQQSQAYELRIAMFGKSFEDMTTLTKFLLEQNANETTLTENTTEKCVQGTWNGKPFTIYKSKNRARDQIEHEIAECVSKCHAGPNVLLLLIDPNDFSESDSEKLQHTLSYFDEDAFEYSIVVTTKRSYSDSSVAETIQRKCKGRHHEIVLNDEVCPAEVLGLMQQVEKLGNQKSLEPLSFKRKTNPSPPEPTPLNKNDLDQNSLEPPIVNGKTNPSPPEPTNLNKNDLDQNSLEPPSVNGKTNPSPPEPTNLKKDALNLVLFGSSLKSKASAAEFFRRLKRFSVQVLPSLNGKYPSDAKTEVYKCISAFSHVGVHAFIHVVPHKFNSKNEKIEFDALQKTYEPHIKDLTMILFTVHSELQASNIKIELDLKPKFKKLLSVCGYGHFILNYNDKKKVPKLLEKTKFTKSLDVQNLTTEMEKLMDKHRKEIENIKAEHDAKMNKMKQECDNRIRTISVTTDQFHLLYGEKIMEELKKIDSDLATLKNNDDLKEMKLHFILQDPEHRENFDLLTTRHKQEMQELQIEYGDGEDFAIAREKLQHTHKEEVEVWIRDREARAVAKKRCSIM</sequence>
<keyword evidence="3" id="KW-0342">GTP-binding</keyword>
<evidence type="ECO:0000256" key="5">
    <source>
        <dbReference type="SAM" id="MobiDB-lite"/>
    </source>
</evidence>
<feature type="coiled-coil region" evidence="4">
    <location>
        <begin position="250"/>
        <end position="329"/>
    </location>
</feature>
<dbReference type="EMBL" id="JBBPFD010000003">
    <property type="protein sequence ID" value="KAK7933347.1"/>
    <property type="molecule type" value="Genomic_DNA"/>
</dbReference>